<keyword evidence="3" id="KW-0678">Repressor</keyword>
<dbReference type="RefSeq" id="WP_115641462.1">
    <property type="nucleotide sequence ID" value="NZ_UFWZ01000001.1"/>
</dbReference>
<evidence type="ECO:0000256" key="1">
    <source>
        <dbReference type="ARBA" id="ARBA00005322"/>
    </source>
</evidence>
<dbReference type="NCBIfam" id="TIGR03824">
    <property type="entry name" value="FlgM_jcvi"/>
    <property type="match status" value="1"/>
</dbReference>
<keyword evidence="5" id="KW-0805">Transcription regulation</keyword>
<evidence type="ECO:0000256" key="2">
    <source>
        <dbReference type="ARBA" id="ARBA00017823"/>
    </source>
</evidence>
<dbReference type="Pfam" id="PF04316">
    <property type="entry name" value="FlgM"/>
    <property type="match status" value="1"/>
</dbReference>
<keyword evidence="6" id="KW-0804">Transcription</keyword>
<dbReference type="Proteomes" id="UP000254664">
    <property type="component" value="Unassembled WGS sequence"/>
</dbReference>
<evidence type="ECO:0000256" key="6">
    <source>
        <dbReference type="ARBA" id="ARBA00023163"/>
    </source>
</evidence>
<keyword evidence="8" id="KW-0282">Flagellum</keyword>
<dbReference type="InterPro" id="IPR007412">
    <property type="entry name" value="FlgM"/>
</dbReference>
<feature type="domain" description="Anti-sigma-28 factor FlgM C-terminal" evidence="7">
    <location>
        <begin position="33"/>
        <end position="85"/>
    </location>
</feature>
<dbReference type="InterPro" id="IPR031316">
    <property type="entry name" value="FlgM_C"/>
</dbReference>
<accession>A0A381JAN7</accession>
<evidence type="ECO:0000256" key="3">
    <source>
        <dbReference type="ARBA" id="ARBA00022491"/>
    </source>
</evidence>
<proteinExistence type="inferred from homology"/>
<organism evidence="8 9">
    <name type="scientific">Clostridium putrefaciens</name>
    <dbReference type="NCBI Taxonomy" id="99675"/>
    <lineage>
        <taxon>Bacteria</taxon>
        <taxon>Bacillati</taxon>
        <taxon>Bacillota</taxon>
        <taxon>Clostridia</taxon>
        <taxon>Eubacteriales</taxon>
        <taxon>Clostridiaceae</taxon>
        <taxon>Clostridium</taxon>
    </lineage>
</organism>
<dbReference type="SUPFAM" id="SSF101498">
    <property type="entry name" value="Anti-sigma factor FlgM"/>
    <property type="match status" value="1"/>
</dbReference>
<keyword evidence="9" id="KW-1185">Reference proteome</keyword>
<dbReference type="InterPro" id="IPR035890">
    <property type="entry name" value="Anti-sigma-28_factor_FlgM_sf"/>
</dbReference>
<gene>
    <name evidence="8" type="ORF">NCTC9836_01839</name>
</gene>
<protein>
    <recommendedName>
        <fullName evidence="2">Negative regulator of flagellin synthesis</fullName>
    </recommendedName>
</protein>
<dbReference type="GO" id="GO:0045892">
    <property type="term" value="P:negative regulation of DNA-templated transcription"/>
    <property type="evidence" value="ECO:0007669"/>
    <property type="project" value="InterPro"/>
</dbReference>
<evidence type="ECO:0000256" key="4">
    <source>
        <dbReference type="ARBA" id="ARBA00022795"/>
    </source>
</evidence>
<keyword evidence="8" id="KW-0969">Cilium</keyword>
<keyword evidence="4" id="KW-1005">Bacterial flagellum biogenesis</keyword>
<dbReference type="EMBL" id="UFWZ01000001">
    <property type="protein sequence ID" value="SUY47506.1"/>
    <property type="molecule type" value="Genomic_DNA"/>
</dbReference>
<dbReference type="GO" id="GO:0044781">
    <property type="term" value="P:bacterial-type flagellum organization"/>
    <property type="evidence" value="ECO:0007669"/>
    <property type="project" value="UniProtKB-KW"/>
</dbReference>
<keyword evidence="8" id="KW-0966">Cell projection</keyword>
<evidence type="ECO:0000313" key="9">
    <source>
        <dbReference type="Proteomes" id="UP000254664"/>
    </source>
</evidence>
<reference evidence="8 9" key="1">
    <citation type="submission" date="2018-06" db="EMBL/GenBank/DDBJ databases">
        <authorList>
            <consortium name="Pathogen Informatics"/>
            <person name="Doyle S."/>
        </authorList>
    </citation>
    <scope>NUCLEOTIDE SEQUENCE [LARGE SCALE GENOMIC DNA]</scope>
    <source>
        <strain evidence="8 9">NCTC9836</strain>
    </source>
</reference>
<evidence type="ECO:0000259" key="7">
    <source>
        <dbReference type="Pfam" id="PF04316"/>
    </source>
</evidence>
<dbReference type="AlphaFoldDB" id="A0A381JAN7"/>
<dbReference type="OrthoDB" id="2112800at2"/>
<comment type="similarity">
    <text evidence="1">Belongs to the FlgM family.</text>
</comment>
<evidence type="ECO:0000313" key="8">
    <source>
        <dbReference type="EMBL" id="SUY47506.1"/>
    </source>
</evidence>
<name>A0A381JAN7_9CLOT</name>
<evidence type="ECO:0000256" key="5">
    <source>
        <dbReference type="ARBA" id="ARBA00023015"/>
    </source>
</evidence>
<sequence length="91" mass="10337">MNIKSINHNTSYIKSYGDIKRINENNDTKIKKDSIEISSIAKSLSNMQGNDIKTMCDEKKVEDIKVSIREGTYNVDSKLIAKKILLSMKGR</sequence>